<protein>
    <submittedName>
        <fullName evidence="2">(California timema) hypothetical protein</fullName>
    </submittedName>
</protein>
<evidence type="ECO:0000256" key="1">
    <source>
        <dbReference type="SAM" id="MobiDB-lite"/>
    </source>
</evidence>
<sequence length="113" mass="12499">MTVFSSVCIGGLHTTENKKGNGVIYINHTDINPKLTELWKNVSSVSASSKRTIGNQPTVLINQNKTPDSSKLARLTSARESERLRGQTDERAHFPTFNSLAGLRMTSENMDSY</sequence>
<gene>
    <name evidence="2" type="ORF">TCMB3V08_LOCUS1853</name>
</gene>
<accession>A0A7R9IYB3</accession>
<organism evidence="2">
    <name type="scientific">Timema californicum</name>
    <name type="common">California timema</name>
    <name type="synonym">Walking stick</name>
    <dbReference type="NCBI Taxonomy" id="61474"/>
    <lineage>
        <taxon>Eukaryota</taxon>
        <taxon>Metazoa</taxon>
        <taxon>Ecdysozoa</taxon>
        <taxon>Arthropoda</taxon>
        <taxon>Hexapoda</taxon>
        <taxon>Insecta</taxon>
        <taxon>Pterygota</taxon>
        <taxon>Neoptera</taxon>
        <taxon>Polyneoptera</taxon>
        <taxon>Phasmatodea</taxon>
        <taxon>Timematodea</taxon>
        <taxon>Timematoidea</taxon>
        <taxon>Timematidae</taxon>
        <taxon>Timema</taxon>
    </lineage>
</organism>
<evidence type="ECO:0000313" key="2">
    <source>
        <dbReference type="EMBL" id="CAD7569103.1"/>
    </source>
</evidence>
<feature type="region of interest" description="Disordered" evidence="1">
    <location>
        <begin position="60"/>
        <end position="88"/>
    </location>
</feature>
<feature type="compositionally biased region" description="Polar residues" evidence="1">
    <location>
        <begin position="60"/>
        <end position="69"/>
    </location>
</feature>
<dbReference type="EMBL" id="OE179540">
    <property type="protein sequence ID" value="CAD7569103.1"/>
    <property type="molecule type" value="Genomic_DNA"/>
</dbReference>
<name>A0A7R9IYB3_TIMCA</name>
<reference evidence="2" key="1">
    <citation type="submission" date="2020-11" db="EMBL/GenBank/DDBJ databases">
        <authorList>
            <person name="Tran Van P."/>
        </authorList>
    </citation>
    <scope>NUCLEOTIDE SEQUENCE</scope>
</reference>
<proteinExistence type="predicted"/>
<dbReference type="AlphaFoldDB" id="A0A7R9IYB3"/>
<feature type="compositionally biased region" description="Basic and acidic residues" evidence="1">
    <location>
        <begin position="77"/>
        <end position="88"/>
    </location>
</feature>